<dbReference type="KEGG" id="pic:PICST_28495"/>
<feature type="domain" description="HMA" evidence="13">
    <location>
        <begin position="46"/>
        <end position="113"/>
    </location>
</feature>
<evidence type="ECO:0000313" key="14">
    <source>
        <dbReference type="EMBL" id="EAZ63466.2"/>
    </source>
</evidence>
<feature type="transmembrane region" description="Helical" evidence="12">
    <location>
        <begin position="394"/>
        <end position="413"/>
    </location>
</feature>
<evidence type="ECO:0000256" key="7">
    <source>
        <dbReference type="ARBA" id="ARBA00022840"/>
    </source>
</evidence>
<feature type="transmembrane region" description="Helical" evidence="12">
    <location>
        <begin position="433"/>
        <end position="453"/>
    </location>
</feature>
<dbReference type="GO" id="GO:0016887">
    <property type="term" value="F:ATP hydrolysis activity"/>
    <property type="evidence" value="ECO:0007669"/>
    <property type="project" value="InterPro"/>
</dbReference>
<dbReference type="SUPFAM" id="SSF56784">
    <property type="entry name" value="HAD-like"/>
    <property type="match status" value="1"/>
</dbReference>
<dbReference type="GO" id="GO:0016020">
    <property type="term" value="C:membrane"/>
    <property type="evidence" value="ECO:0007669"/>
    <property type="project" value="UniProtKB-SubCell"/>
</dbReference>
<dbReference type="PRINTS" id="PR00943">
    <property type="entry name" value="CUATPASE"/>
</dbReference>
<keyword evidence="8" id="KW-1278">Translocase</keyword>
<sequence length="804" mass="88892">MACCVVAAGVYVALNSFYDKTKFDVSSNVVIGLPEPDHKFPYEAVKSVTMEVSGMTCSSCVSSIEDRINAIAGVTGVKVSLLLETCIIAYDPGMVANLDEFKEAIEEIGFEASFAKENRQQKSHEQRKLESLKKTYSFFVLAGVLAASTWVSKLLSRVAFLIDIRPFFIVLSVLLASVAQFYIGPIFYKPTWNTIKNRKPFTMDTLVALSTTLTYIISFTYVVDFFLETSTTLKEAYLDNLCFDLSSGILFVILGGKYYENLGKLKLSSNLSNLKKLLPESALRVNEDNSVVQIPCSVLKKGDMVLVRPGTKVPIDGQVVKGASFVDELCITGEPTPVRKEPNSIVIAGTYNKTSTLTVITTDAVQDSKLAHLFSFIGDTSTTKSRLTDYIQQTVNFFVPSIIVLSILTYVYWMYVSDVDSQLSGSQYARLRALAVVTVACPCALGLAVPAAITQGMNYASVKGCYVRGSGLDILMRISGIKNRTRAFVLFDKTGTLTSRNVVISDFRFKKKMNSILFWKLIIAAESFEDHPIAYTIVEYGQKQLAKLEDTESSDPNCVEFQYIPAKGIECQVTKDSRSYEIKVGNANILPDSSLRTSSDLWFLVDGEVIAECNLINPIRPESEVLLKYLSENNFEYGVVSGDRNEATARLCKKLGITNFWGECTPEDKFKVTRRIQEEYGLPVVMIGDGMNDAAALTQADLGVSLSAAHQLSIDSSEIVLMNDDLLSLIDLLRISVLTKSKMMFNIWVCIIYNIVMVPLAMGFFTPWGVSISPQWSSTLMSFNSVFVLVNSLRIGREMSAAKS</sequence>
<dbReference type="EC" id="7.2.2.8" evidence="2"/>
<feature type="transmembrane region" description="Helical" evidence="12">
    <location>
        <begin position="776"/>
        <end position="796"/>
    </location>
</feature>
<evidence type="ECO:0000256" key="8">
    <source>
        <dbReference type="ARBA" id="ARBA00022967"/>
    </source>
</evidence>
<dbReference type="AlphaFoldDB" id="A3GG72"/>
<evidence type="ECO:0000256" key="11">
    <source>
        <dbReference type="ARBA" id="ARBA00080126"/>
    </source>
</evidence>
<protein>
    <recommendedName>
        <fullName evidence="2">P-type Cu(+) transporter</fullName>
        <ecNumber evidence="2">7.2.2.8</ecNumber>
    </recommendedName>
    <alternativeName>
        <fullName evidence="11">Cu(2+)-ATPase</fullName>
    </alternativeName>
</protein>
<dbReference type="InterPro" id="IPR027256">
    <property type="entry name" value="P-typ_ATPase_IB"/>
</dbReference>
<proteinExistence type="inferred from homology"/>
<dbReference type="STRING" id="322104.A3GG72"/>
<dbReference type="GO" id="GO:0043682">
    <property type="term" value="F:P-type divalent copper transporter activity"/>
    <property type="evidence" value="ECO:0007669"/>
    <property type="project" value="TreeGrafter"/>
</dbReference>
<dbReference type="CDD" id="cd00371">
    <property type="entry name" value="HMA"/>
    <property type="match status" value="1"/>
</dbReference>
<keyword evidence="5 12" id="KW-0479">Metal-binding</keyword>
<dbReference type="OrthoDB" id="432719at2759"/>
<dbReference type="SUPFAM" id="SSF81653">
    <property type="entry name" value="Calcium ATPase, transduction domain A"/>
    <property type="match status" value="1"/>
</dbReference>
<dbReference type="GO" id="GO:0005507">
    <property type="term" value="F:copper ion binding"/>
    <property type="evidence" value="ECO:0007669"/>
    <property type="project" value="TreeGrafter"/>
</dbReference>
<dbReference type="GO" id="GO:0055070">
    <property type="term" value="P:copper ion homeostasis"/>
    <property type="evidence" value="ECO:0007669"/>
    <property type="project" value="TreeGrafter"/>
</dbReference>
<keyword evidence="14" id="KW-0378">Hydrolase</keyword>
<evidence type="ECO:0000256" key="1">
    <source>
        <dbReference type="ARBA" id="ARBA00004127"/>
    </source>
</evidence>
<dbReference type="PROSITE" id="PS50846">
    <property type="entry name" value="HMA_2"/>
    <property type="match status" value="1"/>
</dbReference>
<dbReference type="Pfam" id="PF00122">
    <property type="entry name" value="E1-E2_ATPase"/>
    <property type="match status" value="1"/>
</dbReference>
<feature type="transmembrane region" description="Helical" evidence="12">
    <location>
        <begin position="243"/>
        <end position="259"/>
    </location>
</feature>
<comment type="subcellular location">
    <subcellularLocation>
        <location evidence="1">Endomembrane system</location>
        <topology evidence="1">Multi-pass membrane protein</topology>
    </subcellularLocation>
    <subcellularLocation>
        <location evidence="12">Membrane</location>
    </subcellularLocation>
</comment>
<dbReference type="RefSeq" id="XP_001387489.2">
    <property type="nucleotide sequence ID" value="XM_001387452.1"/>
</dbReference>
<dbReference type="InParanoid" id="A3GG72"/>
<gene>
    <name evidence="14" type="primary">CCC2.1</name>
    <name evidence="14" type="ORF">PICST_28495</name>
</gene>
<dbReference type="InterPro" id="IPR001757">
    <property type="entry name" value="P_typ_ATPase"/>
</dbReference>
<dbReference type="FunFam" id="2.70.150.10:FF:000002">
    <property type="entry name" value="Copper-transporting ATPase 1, putative"/>
    <property type="match status" value="1"/>
</dbReference>
<feature type="transmembrane region" description="Helical" evidence="12">
    <location>
        <begin position="743"/>
        <end position="764"/>
    </location>
</feature>
<evidence type="ECO:0000256" key="3">
    <source>
        <dbReference type="ARBA" id="ARBA00022448"/>
    </source>
</evidence>
<dbReference type="NCBIfam" id="TIGR01525">
    <property type="entry name" value="ATPase-IB_hvy"/>
    <property type="match status" value="1"/>
</dbReference>
<dbReference type="InterPro" id="IPR017969">
    <property type="entry name" value="Heavy-metal-associated_CS"/>
</dbReference>
<evidence type="ECO:0000256" key="5">
    <source>
        <dbReference type="ARBA" id="ARBA00022723"/>
    </source>
</evidence>
<dbReference type="PROSITE" id="PS01229">
    <property type="entry name" value="COF_2"/>
    <property type="match status" value="1"/>
</dbReference>
<dbReference type="Proteomes" id="UP000002258">
    <property type="component" value="Chromosome 1"/>
</dbReference>
<evidence type="ECO:0000256" key="10">
    <source>
        <dbReference type="ARBA" id="ARBA00023136"/>
    </source>
</evidence>
<evidence type="ECO:0000256" key="9">
    <source>
        <dbReference type="ARBA" id="ARBA00022989"/>
    </source>
</evidence>
<dbReference type="Gene3D" id="3.40.1110.10">
    <property type="entry name" value="Calcium-transporting ATPase, cytoplasmic domain N"/>
    <property type="match status" value="1"/>
</dbReference>
<accession>A3GG72</accession>
<dbReference type="FunFam" id="3.30.70.100:FF:000001">
    <property type="entry name" value="ATPase copper transporting beta"/>
    <property type="match status" value="1"/>
</dbReference>
<dbReference type="InterPro" id="IPR036412">
    <property type="entry name" value="HAD-like_sf"/>
</dbReference>
<keyword evidence="7 12" id="KW-0067">ATP-binding</keyword>
<dbReference type="PROSITE" id="PS01047">
    <property type="entry name" value="HMA_1"/>
    <property type="match status" value="1"/>
</dbReference>
<evidence type="ECO:0000259" key="13">
    <source>
        <dbReference type="PROSITE" id="PS50846"/>
    </source>
</evidence>
<dbReference type="InterPro" id="IPR006121">
    <property type="entry name" value="HMA_dom"/>
</dbReference>
<dbReference type="Gene3D" id="3.30.70.100">
    <property type="match status" value="1"/>
</dbReference>
<keyword evidence="10 12" id="KW-0472">Membrane</keyword>
<keyword evidence="4 12" id="KW-0812">Transmembrane</keyword>
<comment type="similarity">
    <text evidence="12">Belongs to the cation transport ATPase (P-type) (TC 3.A.3) family. Type IB subfamily.</text>
</comment>
<feature type="transmembrane region" description="Helical" evidence="12">
    <location>
        <begin position="167"/>
        <end position="188"/>
    </location>
</feature>
<dbReference type="PRINTS" id="PR00119">
    <property type="entry name" value="CATATPASE"/>
</dbReference>
<dbReference type="SUPFAM" id="SSF81665">
    <property type="entry name" value="Calcium ATPase, transmembrane domain M"/>
    <property type="match status" value="1"/>
</dbReference>
<dbReference type="GO" id="GO:0005524">
    <property type="term" value="F:ATP binding"/>
    <property type="evidence" value="ECO:0007669"/>
    <property type="project" value="UniProtKB-UniRule"/>
</dbReference>
<evidence type="ECO:0000256" key="2">
    <source>
        <dbReference type="ARBA" id="ARBA00012517"/>
    </source>
</evidence>
<keyword evidence="3" id="KW-0813">Transport</keyword>
<evidence type="ECO:0000256" key="6">
    <source>
        <dbReference type="ARBA" id="ARBA00022741"/>
    </source>
</evidence>
<evidence type="ECO:0000256" key="4">
    <source>
        <dbReference type="ARBA" id="ARBA00022692"/>
    </source>
</evidence>
<keyword evidence="6 12" id="KW-0547">Nucleotide-binding</keyword>
<dbReference type="GO" id="GO:0012505">
    <property type="term" value="C:endomembrane system"/>
    <property type="evidence" value="ECO:0007669"/>
    <property type="project" value="UniProtKB-SubCell"/>
</dbReference>
<dbReference type="eggNOG" id="KOG0207">
    <property type="taxonomic scope" value="Eukaryota"/>
</dbReference>
<dbReference type="InterPro" id="IPR036163">
    <property type="entry name" value="HMA_dom_sf"/>
</dbReference>
<keyword evidence="15" id="KW-1185">Reference proteome</keyword>
<dbReference type="OMA" id="CGWLIEK"/>
<dbReference type="Pfam" id="PF00702">
    <property type="entry name" value="Hydrolase"/>
    <property type="match status" value="1"/>
</dbReference>
<dbReference type="InterPro" id="IPR023299">
    <property type="entry name" value="ATPase_P-typ_cyto_dom_N"/>
</dbReference>
<dbReference type="GeneID" id="4851271"/>
<comment type="caution">
    <text evidence="14">The sequence shown here is derived from an EMBL/GenBank/DDBJ whole genome shotgun (WGS) entry which is preliminary data.</text>
</comment>
<dbReference type="Gene3D" id="3.40.50.1000">
    <property type="entry name" value="HAD superfamily/HAD-like"/>
    <property type="match status" value="1"/>
</dbReference>
<dbReference type="EMBL" id="AAVQ01000001">
    <property type="protein sequence ID" value="EAZ63466.2"/>
    <property type="molecule type" value="Genomic_DNA"/>
</dbReference>
<evidence type="ECO:0000313" key="15">
    <source>
        <dbReference type="Proteomes" id="UP000002258"/>
    </source>
</evidence>
<feature type="transmembrane region" description="Helical" evidence="12">
    <location>
        <begin position="200"/>
        <end position="223"/>
    </location>
</feature>
<dbReference type="Pfam" id="PF00403">
    <property type="entry name" value="HMA"/>
    <property type="match status" value="1"/>
</dbReference>
<organism evidence="14 15">
    <name type="scientific">Scheffersomyces stipitis (strain ATCC 58785 / CBS 6054 / NBRC 10063 / NRRL Y-11545)</name>
    <name type="common">Yeast</name>
    <name type="synonym">Pichia stipitis</name>
    <dbReference type="NCBI Taxonomy" id="322104"/>
    <lineage>
        <taxon>Eukaryota</taxon>
        <taxon>Fungi</taxon>
        <taxon>Dikarya</taxon>
        <taxon>Ascomycota</taxon>
        <taxon>Saccharomycotina</taxon>
        <taxon>Pichiomycetes</taxon>
        <taxon>Debaryomycetaceae</taxon>
        <taxon>Scheffersomyces</taxon>
    </lineage>
</organism>
<dbReference type="InterPro" id="IPR008250">
    <property type="entry name" value="ATPase_P-typ_transduc_dom_A_sf"/>
</dbReference>
<dbReference type="InterPro" id="IPR023214">
    <property type="entry name" value="HAD_sf"/>
</dbReference>
<dbReference type="InterPro" id="IPR023298">
    <property type="entry name" value="ATPase_P-typ_TM_dom_sf"/>
</dbReference>
<name>A3GG72_PICST</name>
<dbReference type="PANTHER" id="PTHR43520">
    <property type="entry name" value="ATP7, ISOFORM B"/>
    <property type="match status" value="1"/>
</dbReference>
<dbReference type="Gene3D" id="2.70.150.10">
    <property type="entry name" value="Calcium-transporting ATPase, cytoplasmic transduction domain A"/>
    <property type="match status" value="1"/>
</dbReference>
<evidence type="ECO:0000256" key="12">
    <source>
        <dbReference type="RuleBase" id="RU362081"/>
    </source>
</evidence>
<dbReference type="InterPro" id="IPR059000">
    <property type="entry name" value="ATPase_P-type_domA"/>
</dbReference>
<dbReference type="HOGENOM" id="CLU_001771_0_2_1"/>
<dbReference type="GO" id="GO:0030003">
    <property type="term" value="P:intracellular monoatomic cation homeostasis"/>
    <property type="evidence" value="ECO:0007669"/>
    <property type="project" value="UniProtKB-ARBA"/>
</dbReference>
<dbReference type="PANTHER" id="PTHR43520:SF8">
    <property type="entry name" value="P-TYPE CU(+) TRANSPORTER"/>
    <property type="match status" value="1"/>
</dbReference>
<reference evidence="14 15" key="1">
    <citation type="journal article" date="2007" name="Nat. Biotechnol.">
        <title>Genome sequence of the lignocellulose-bioconverting and xylose-fermenting yeast Pichia stipitis.</title>
        <authorList>
            <person name="Jeffries T.W."/>
            <person name="Grigoriev I.V."/>
            <person name="Grimwood J."/>
            <person name="Laplaza J.M."/>
            <person name="Aerts A."/>
            <person name="Salamov A."/>
            <person name="Schmutz J."/>
            <person name="Lindquist E."/>
            <person name="Dehal P."/>
            <person name="Shapiro H."/>
            <person name="Jin Y.S."/>
            <person name="Passoth V."/>
            <person name="Richardson P.M."/>
        </authorList>
    </citation>
    <scope>NUCLEOTIDE SEQUENCE [LARGE SCALE GENOMIC DNA]</scope>
    <source>
        <strain evidence="15">ATCC 58785 / CBS 6054 / NBRC 10063 / NRRL Y-11545</strain>
    </source>
</reference>
<dbReference type="SUPFAM" id="SSF55008">
    <property type="entry name" value="HMA, heavy metal-associated domain"/>
    <property type="match status" value="1"/>
</dbReference>
<dbReference type="GO" id="GO:0140581">
    <property type="term" value="F:P-type monovalent copper transporter activity"/>
    <property type="evidence" value="ECO:0007669"/>
    <property type="project" value="UniProtKB-EC"/>
</dbReference>
<keyword evidence="9 12" id="KW-1133">Transmembrane helix</keyword>
<feature type="transmembrane region" description="Helical" evidence="12">
    <location>
        <begin position="136"/>
        <end position="155"/>
    </location>
</feature>
<dbReference type="NCBIfam" id="TIGR01494">
    <property type="entry name" value="ATPase_P-type"/>
    <property type="match status" value="1"/>
</dbReference>